<keyword evidence="2" id="KW-1185">Reference proteome</keyword>
<name>A0AAD3TS38_9TREE</name>
<evidence type="ECO:0000313" key="1">
    <source>
        <dbReference type="EMBL" id="GMK55405.1"/>
    </source>
</evidence>
<evidence type="ECO:0000313" key="2">
    <source>
        <dbReference type="Proteomes" id="UP001222932"/>
    </source>
</evidence>
<dbReference type="InterPro" id="IPR013898">
    <property type="entry name" value="Atg43"/>
</dbReference>
<sequence length="151" mass="16522">MTDYPDLTNEMALDAAQLHQQRADAARRRVRSTMPPLPELRFEQAYIRSLMPALYTETGKDVKSEIREGHEVGVVWKAAMWITVRDQVISPFLQGAFWGILGLISGALRGSLRSSWAASRKHAAERVAGTGDSASLRKSVAGGIETAAVLT</sequence>
<dbReference type="Pfam" id="PF08589">
    <property type="entry name" value="ATG43"/>
    <property type="match status" value="1"/>
</dbReference>
<dbReference type="EMBL" id="BTCM01000002">
    <property type="protein sequence ID" value="GMK55405.1"/>
    <property type="molecule type" value="Genomic_DNA"/>
</dbReference>
<accession>A0AAD3TS38</accession>
<reference evidence="1" key="1">
    <citation type="journal article" date="2023" name="BMC Genomics">
        <title>Chromosome-level genome assemblies of Cutaneotrichosporon spp. (Trichosporonales, Basidiomycota) reveal imbalanced evolution between nucleotide sequences and chromosome synteny.</title>
        <authorList>
            <person name="Kobayashi Y."/>
            <person name="Kayamori A."/>
            <person name="Aoki K."/>
            <person name="Shiwa Y."/>
            <person name="Matsutani M."/>
            <person name="Fujita N."/>
            <person name="Sugita T."/>
            <person name="Iwasaki W."/>
            <person name="Tanaka N."/>
            <person name="Takashima M."/>
        </authorList>
    </citation>
    <scope>NUCLEOTIDE SEQUENCE</scope>
    <source>
        <strain evidence="1">HIS016</strain>
    </source>
</reference>
<dbReference type="PANTHER" id="PTHR38699">
    <property type="entry name" value="CHROMOSOME 1, WHOLE GENOME SHOTGUN SEQUENCE"/>
    <property type="match status" value="1"/>
</dbReference>
<dbReference type="PANTHER" id="PTHR38699:SF1">
    <property type="entry name" value="MITOPHAGY RECEPTOR ATG43"/>
    <property type="match status" value="1"/>
</dbReference>
<protein>
    <submittedName>
        <fullName evidence="1">Uncharacterized protein</fullName>
    </submittedName>
</protein>
<dbReference type="GO" id="GO:0000423">
    <property type="term" value="P:mitophagy"/>
    <property type="evidence" value="ECO:0007669"/>
    <property type="project" value="InterPro"/>
</dbReference>
<proteinExistence type="predicted"/>
<dbReference type="AlphaFoldDB" id="A0AAD3TS38"/>
<reference evidence="1" key="2">
    <citation type="submission" date="2023-06" db="EMBL/GenBank/DDBJ databases">
        <authorList>
            <person name="Kobayashi Y."/>
            <person name="Kayamori A."/>
            <person name="Aoki K."/>
            <person name="Shiwa Y."/>
            <person name="Fujita N."/>
            <person name="Sugita T."/>
            <person name="Iwasaki W."/>
            <person name="Tanaka N."/>
            <person name="Takashima M."/>
        </authorList>
    </citation>
    <scope>NUCLEOTIDE SEQUENCE</scope>
    <source>
        <strain evidence="1">HIS016</strain>
    </source>
</reference>
<dbReference type="GO" id="GO:0140580">
    <property type="term" value="F:mitochondrion autophagosome adaptor activity"/>
    <property type="evidence" value="ECO:0007669"/>
    <property type="project" value="InterPro"/>
</dbReference>
<organism evidence="1 2">
    <name type="scientific">Cutaneotrichosporon spelunceum</name>
    <dbReference type="NCBI Taxonomy" id="1672016"/>
    <lineage>
        <taxon>Eukaryota</taxon>
        <taxon>Fungi</taxon>
        <taxon>Dikarya</taxon>
        <taxon>Basidiomycota</taxon>
        <taxon>Agaricomycotina</taxon>
        <taxon>Tremellomycetes</taxon>
        <taxon>Trichosporonales</taxon>
        <taxon>Trichosporonaceae</taxon>
        <taxon>Cutaneotrichosporon</taxon>
    </lineage>
</organism>
<gene>
    <name evidence="1" type="ORF">CspeluHIS016_0204610</name>
</gene>
<comment type="caution">
    <text evidence="1">The sequence shown here is derived from an EMBL/GenBank/DDBJ whole genome shotgun (WGS) entry which is preliminary data.</text>
</comment>
<dbReference type="Proteomes" id="UP001222932">
    <property type="component" value="Unassembled WGS sequence"/>
</dbReference>